<dbReference type="AlphaFoldDB" id="A0A9P3H6M9"/>
<proteinExistence type="predicted"/>
<dbReference type="EMBL" id="BQFW01000004">
    <property type="protein sequence ID" value="GJJ71129.1"/>
    <property type="molecule type" value="Genomic_DNA"/>
</dbReference>
<gene>
    <name evidence="2" type="ORF">EMPS_03479</name>
</gene>
<keyword evidence="3" id="KW-1185">Reference proteome</keyword>
<feature type="signal peptide" evidence="1">
    <location>
        <begin position="1"/>
        <end position="20"/>
    </location>
</feature>
<dbReference type="PANTHER" id="PTHR35895:SF1">
    <property type="entry name" value="LIPID-BINDING SERUM GLYCOPROTEIN C-TERMINAL DOMAIN-CONTAINING PROTEIN"/>
    <property type="match status" value="1"/>
</dbReference>
<dbReference type="Proteomes" id="UP000827284">
    <property type="component" value="Unassembled WGS sequence"/>
</dbReference>
<organism evidence="2 3">
    <name type="scientific">Entomortierella parvispora</name>
    <dbReference type="NCBI Taxonomy" id="205924"/>
    <lineage>
        <taxon>Eukaryota</taxon>
        <taxon>Fungi</taxon>
        <taxon>Fungi incertae sedis</taxon>
        <taxon>Mucoromycota</taxon>
        <taxon>Mortierellomycotina</taxon>
        <taxon>Mortierellomycetes</taxon>
        <taxon>Mortierellales</taxon>
        <taxon>Mortierellaceae</taxon>
        <taxon>Entomortierella</taxon>
    </lineage>
</organism>
<dbReference type="InterPro" id="IPR022185">
    <property type="entry name" value="DUF3712"/>
</dbReference>
<sequence>MKFSLKAVALGALFVSAAVAAPIDIEKRDADSDRIAACFINLLLTGSWPGSCQAAVAINLGLIKTISINQMSMDFTGSNPWAPTTSSNSVVATMLSIPGITLPIDSVQQHIILVDGGVQLGNIDTPWSAASVSGGTLTTSFSSSTLNVFSTAQAAFSNFISALSTTASHPVTLQGAVDVKLNLGIFGQLTIPGIGFEATTQFEGLNNLQDMTYIFQVNSDFTSDPGAIILESIIKIHNPTDLSLNLGTVNFATASGAGPVGNSTITGLSLVPGDNLVAAATVLDQSLPAGAAFLGQLFGGVNQTLVLTGYSETSSNVALNAGLAALKSNLFIPGGLAGLNISQPPYLNWSLKTTPTTNTDLILQATATFQSPYYGFPLQMVSPGAGFSLAQVINVSFQADGTTLFNFMDDLTYTVQGTDQVTVTFGVQISSTPLTAGAKPLWVDIVNYATAHGNIPVNFQFVANMIFNNNGDVQSFDISNLSLGMAPTNIAVGSDFPSILNAFPSS</sequence>
<comment type="caution">
    <text evidence="2">The sequence shown here is derived from an EMBL/GenBank/DDBJ whole genome shotgun (WGS) entry which is preliminary data.</text>
</comment>
<dbReference type="OrthoDB" id="10039566at2759"/>
<dbReference type="InterPro" id="IPR046368">
    <property type="entry name" value="Tag1"/>
</dbReference>
<reference evidence="2" key="1">
    <citation type="submission" date="2021-11" db="EMBL/GenBank/DDBJ databases">
        <authorList>
            <person name="Herlambang A."/>
            <person name="Guo Y."/>
            <person name="Takashima Y."/>
            <person name="Nishizawa T."/>
        </authorList>
    </citation>
    <scope>NUCLEOTIDE SEQUENCE</scope>
    <source>
        <strain evidence="2">E1425</strain>
    </source>
</reference>
<dbReference type="PANTHER" id="PTHR35895">
    <property type="entry name" value="CHROMOSOME 16, WHOLE GENOME SHOTGUN SEQUENCE"/>
    <property type="match status" value="1"/>
</dbReference>
<dbReference type="Pfam" id="PF12505">
    <property type="entry name" value="DUF3712"/>
    <property type="match status" value="1"/>
</dbReference>
<evidence type="ECO:0000313" key="3">
    <source>
        <dbReference type="Proteomes" id="UP000827284"/>
    </source>
</evidence>
<evidence type="ECO:0000313" key="2">
    <source>
        <dbReference type="EMBL" id="GJJ71129.1"/>
    </source>
</evidence>
<reference evidence="2" key="2">
    <citation type="journal article" date="2022" name="Microbiol. Resour. Announc.">
        <title>Whole-Genome Sequence of Entomortierella parvispora E1425, a Mucoromycotan Fungus Associated with Burkholderiaceae-Related Endosymbiotic Bacteria.</title>
        <authorList>
            <person name="Herlambang A."/>
            <person name="Guo Y."/>
            <person name="Takashima Y."/>
            <person name="Narisawa K."/>
            <person name="Ohta H."/>
            <person name="Nishizawa T."/>
        </authorList>
    </citation>
    <scope>NUCLEOTIDE SEQUENCE</scope>
    <source>
        <strain evidence="2">E1425</strain>
    </source>
</reference>
<protein>
    <submittedName>
        <fullName evidence="2">Uncharacterized protein</fullName>
    </submittedName>
</protein>
<evidence type="ECO:0000256" key="1">
    <source>
        <dbReference type="SAM" id="SignalP"/>
    </source>
</evidence>
<accession>A0A9P3H6M9</accession>
<name>A0A9P3H6M9_9FUNG</name>
<feature type="chain" id="PRO_5040161283" evidence="1">
    <location>
        <begin position="21"/>
        <end position="506"/>
    </location>
</feature>
<keyword evidence="1" id="KW-0732">Signal</keyword>
<dbReference type="GO" id="GO:0000329">
    <property type="term" value="C:fungal-type vacuole membrane"/>
    <property type="evidence" value="ECO:0007669"/>
    <property type="project" value="InterPro"/>
</dbReference>